<feature type="chain" id="PRO_5011568257" description="Lipoprotein" evidence="1">
    <location>
        <begin position="23"/>
        <end position="86"/>
    </location>
</feature>
<dbReference type="EMBL" id="FMUB01000004">
    <property type="protein sequence ID" value="SCX15267.1"/>
    <property type="molecule type" value="Genomic_DNA"/>
</dbReference>
<evidence type="ECO:0000256" key="1">
    <source>
        <dbReference type="SAM" id="SignalP"/>
    </source>
</evidence>
<name>A0A1G4W1K0_9MYCO</name>
<gene>
    <name evidence="2" type="ORF">SAMN02799620_02026</name>
</gene>
<evidence type="ECO:0008006" key="4">
    <source>
        <dbReference type="Google" id="ProtNLM"/>
    </source>
</evidence>
<evidence type="ECO:0000313" key="2">
    <source>
        <dbReference type="EMBL" id="SCX15267.1"/>
    </source>
</evidence>
<dbReference type="RefSeq" id="WP_139169910.1">
    <property type="nucleotide sequence ID" value="NZ_FMUB01000004.1"/>
</dbReference>
<keyword evidence="1" id="KW-0732">Signal</keyword>
<evidence type="ECO:0000313" key="3">
    <source>
        <dbReference type="Proteomes" id="UP000199707"/>
    </source>
</evidence>
<feature type="signal peptide" evidence="1">
    <location>
        <begin position="1"/>
        <end position="22"/>
    </location>
</feature>
<dbReference type="PROSITE" id="PS51257">
    <property type="entry name" value="PROKAR_LIPOPROTEIN"/>
    <property type="match status" value="1"/>
</dbReference>
<dbReference type="STRING" id="1502745.SAMN02799620_02026"/>
<reference evidence="3" key="1">
    <citation type="submission" date="2016-10" db="EMBL/GenBank/DDBJ databases">
        <authorList>
            <person name="Varghese N."/>
            <person name="Submissions S."/>
        </authorList>
    </citation>
    <scope>NUCLEOTIDE SEQUENCE [LARGE SCALE GENOMIC DNA]</scope>
    <source>
        <strain evidence="3">UNC267MFSha1.1M11</strain>
    </source>
</reference>
<dbReference type="AlphaFoldDB" id="A0A1G4W1K0"/>
<accession>A0A1G4W1K0</accession>
<protein>
    <recommendedName>
        <fullName evidence="4">Lipoprotein</fullName>
    </recommendedName>
</protein>
<dbReference type="Proteomes" id="UP000199707">
    <property type="component" value="Unassembled WGS sequence"/>
</dbReference>
<sequence length="86" mass="9308">MNKKLFLALVTMSLLFAGCADLTESEQFGVDTVGKSAQARIKEDRSLKAQDVCEAEVAALPKDQLAKYNRDEVVKGCVRANTGGDE</sequence>
<organism evidence="2 3">
    <name type="scientific">Mycolicibacterium fluoranthenivorans</name>
    <dbReference type="NCBI Taxonomy" id="258505"/>
    <lineage>
        <taxon>Bacteria</taxon>
        <taxon>Bacillati</taxon>
        <taxon>Actinomycetota</taxon>
        <taxon>Actinomycetes</taxon>
        <taxon>Mycobacteriales</taxon>
        <taxon>Mycobacteriaceae</taxon>
        <taxon>Mycolicibacterium</taxon>
    </lineage>
</organism>
<proteinExistence type="predicted"/>